<dbReference type="AlphaFoldDB" id="W0VER7"/>
<accession>W0VER7</accession>
<sequence length="52" mass="6162">MWNHYGNNFENLQPEDDEVIELLINEISQPENGYLEPFSPVLVSMLRKQLRT</sequence>
<dbReference type="KEGG" id="jag:GJA_5246"/>
<organism evidence="1 2">
    <name type="scientific">Janthinobacterium agaricidamnosum NBRC 102515 = DSM 9628</name>
    <dbReference type="NCBI Taxonomy" id="1349767"/>
    <lineage>
        <taxon>Bacteria</taxon>
        <taxon>Pseudomonadati</taxon>
        <taxon>Pseudomonadota</taxon>
        <taxon>Betaproteobacteria</taxon>
        <taxon>Burkholderiales</taxon>
        <taxon>Oxalobacteraceae</taxon>
        <taxon>Janthinobacterium</taxon>
    </lineage>
</organism>
<keyword evidence="2" id="KW-1185">Reference proteome</keyword>
<name>W0VER7_9BURK</name>
<gene>
    <name evidence="1" type="ORF">GJA_5246</name>
</gene>
<proteinExistence type="predicted"/>
<reference evidence="1 2" key="1">
    <citation type="journal article" date="2015" name="Genome Announc.">
        <title>Genome Sequence of Mushroom Soft-Rot Pathogen Janthinobacterium agaricidamnosum.</title>
        <authorList>
            <person name="Graupner K."/>
            <person name="Lackner G."/>
            <person name="Hertweck C."/>
        </authorList>
    </citation>
    <scope>NUCLEOTIDE SEQUENCE [LARGE SCALE GENOMIC DNA]</scope>
    <source>
        <strain evidence="2">NBRC 102515 / DSM 9628</strain>
    </source>
</reference>
<evidence type="ECO:0000313" key="1">
    <source>
        <dbReference type="EMBL" id="CDG85842.1"/>
    </source>
</evidence>
<dbReference type="Proteomes" id="UP000027604">
    <property type="component" value="Chromosome I"/>
</dbReference>
<dbReference type="HOGENOM" id="CLU_3080725_0_0_4"/>
<dbReference type="EMBL" id="HG322949">
    <property type="protein sequence ID" value="CDG85842.1"/>
    <property type="molecule type" value="Genomic_DNA"/>
</dbReference>
<evidence type="ECO:0000313" key="2">
    <source>
        <dbReference type="Proteomes" id="UP000027604"/>
    </source>
</evidence>
<protein>
    <submittedName>
        <fullName evidence="1">Uncharacterized protein</fullName>
    </submittedName>
</protein>